<feature type="region of interest" description="Disordered" evidence="1">
    <location>
        <begin position="12"/>
        <end position="31"/>
    </location>
</feature>
<dbReference type="EMBL" id="JGWH01000173">
    <property type="protein sequence ID" value="KCV31042.1"/>
    <property type="molecule type" value="Genomic_DNA"/>
</dbReference>
<evidence type="ECO:0000256" key="1">
    <source>
        <dbReference type="SAM" id="MobiDB-lite"/>
    </source>
</evidence>
<evidence type="ECO:0000313" key="2">
    <source>
        <dbReference type="EMBL" id="KCV31042.1"/>
    </source>
</evidence>
<sequence>MFLLQYRDGSMTPGRAHAGMPHSVRQSGDAWKGRASPQCLVLQGKNAASA</sequence>
<comment type="caution">
    <text evidence="2">The sequence shown here is derived from an EMBL/GenBank/DDBJ whole genome shotgun (WGS) entry which is preliminary data.</text>
</comment>
<name>A0ABR4R7V3_BORBO</name>
<keyword evidence="3" id="KW-1185">Reference proteome</keyword>
<dbReference type="Proteomes" id="UP000025756">
    <property type="component" value="Unassembled WGS sequence"/>
</dbReference>
<organism evidence="2 3">
    <name type="scientific">Bordetella bronchiseptica 00-P-2796</name>
    <dbReference type="NCBI Taxonomy" id="1331199"/>
    <lineage>
        <taxon>Bacteria</taxon>
        <taxon>Pseudomonadati</taxon>
        <taxon>Pseudomonadota</taxon>
        <taxon>Betaproteobacteria</taxon>
        <taxon>Burkholderiales</taxon>
        <taxon>Alcaligenaceae</taxon>
        <taxon>Bordetella</taxon>
    </lineage>
</organism>
<gene>
    <name evidence="2" type="ORF">L490_1239</name>
</gene>
<reference evidence="2 3" key="1">
    <citation type="submission" date="2014-03" db="EMBL/GenBank/DDBJ databases">
        <title>Genome sequence of Bordetella bronchiseptica.</title>
        <authorList>
            <person name="Harvill E."/>
            <person name="Goodfield L.L."/>
            <person name="Ivanov Y.V."/>
            <person name="Meyer J.A."/>
            <person name="Muse S.J."/>
            <person name="Jacobs N."/>
            <person name="Bendor L."/>
            <person name="Smallridge W.E."/>
            <person name="Brinkac L.M."/>
            <person name="Sanka R."/>
            <person name="Kim M."/>
            <person name="Losada L."/>
        </authorList>
    </citation>
    <scope>NUCLEOTIDE SEQUENCE [LARGE SCALE GENOMIC DNA]</scope>
    <source>
        <strain evidence="2 3">00-P-2796</strain>
    </source>
</reference>
<evidence type="ECO:0000313" key="3">
    <source>
        <dbReference type="Proteomes" id="UP000025756"/>
    </source>
</evidence>
<protein>
    <submittedName>
        <fullName evidence="2">Uncharacterized protein</fullName>
    </submittedName>
</protein>
<accession>A0ABR4R7V3</accession>
<proteinExistence type="predicted"/>